<feature type="compositionally biased region" description="Low complexity" evidence="1">
    <location>
        <begin position="79"/>
        <end position="91"/>
    </location>
</feature>
<protein>
    <submittedName>
        <fullName evidence="2">Uncharacterized protein</fullName>
    </submittedName>
</protein>
<proteinExistence type="predicted"/>
<evidence type="ECO:0000313" key="3">
    <source>
        <dbReference type="Proteomes" id="UP000664859"/>
    </source>
</evidence>
<keyword evidence="3" id="KW-1185">Reference proteome</keyword>
<sequence>MKPSSNCLGGVIQRLLRLWIGGLNACKRAGHSVAELLRRLFNCKSTGINTDNSSKSILKRAESQQWDDNDGSIDEDTASLSRHSSNSLSSGNGYGMEEQNNEEPKPPLNAYQQWWADHPPKQCIPQPIIPRIPKHREPSETLRPNTHRAAHPQAKQVQRLLVKNGNGGNANASADSAT</sequence>
<comment type="caution">
    <text evidence="2">The sequence shown here is derived from an EMBL/GenBank/DDBJ whole genome shotgun (WGS) entry which is preliminary data.</text>
</comment>
<feature type="compositionally biased region" description="Acidic residues" evidence="1">
    <location>
        <begin position="65"/>
        <end position="77"/>
    </location>
</feature>
<accession>A0A836CAI8</accession>
<dbReference type="EMBL" id="JAFCMP010000490">
    <property type="protein sequence ID" value="KAG5179200.1"/>
    <property type="molecule type" value="Genomic_DNA"/>
</dbReference>
<name>A0A836CAI8_9STRA</name>
<dbReference type="AlphaFoldDB" id="A0A836CAI8"/>
<organism evidence="2 3">
    <name type="scientific">Tribonema minus</name>
    <dbReference type="NCBI Taxonomy" id="303371"/>
    <lineage>
        <taxon>Eukaryota</taxon>
        <taxon>Sar</taxon>
        <taxon>Stramenopiles</taxon>
        <taxon>Ochrophyta</taxon>
        <taxon>PX clade</taxon>
        <taxon>Xanthophyceae</taxon>
        <taxon>Tribonematales</taxon>
        <taxon>Tribonemataceae</taxon>
        <taxon>Tribonema</taxon>
    </lineage>
</organism>
<feature type="region of interest" description="Disordered" evidence="1">
    <location>
        <begin position="59"/>
        <end position="108"/>
    </location>
</feature>
<dbReference type="Proteomes" id="UP000664859">
    <property type="component" value="Unassembled WGS sequence"/>
</dbReference>
<gene>
    <name evidence="2" type="ORF">JKP88DRAFT_247619</name>
</gene>
<reference evidence="2" key="1">
    <citation type="submission" date="2021-02" db="EMBL/GenBank/DDBJ databases">
        <title>First Annotated Genome of the Yellow-green Alga Tribonema minus.</title>
        <authorList>
            <person name="Mahan K.M."/>
        </authorList>
    </citation>
    <scope>NUCLEOTIDE SEQUENCE</scope>
    <source>
        <strain evidence="2">UTEX B ZZ1240</strain>
    </source>
</reference>
<feature type="region of interest" description="Disordered" evidence="1">
    <location>
        <begin position="131"/>
        <end position="157"/>
    </location>
</feature>
<evidence type="ECO:0000313" key="2">
    <source>
        <dbReference type="EMBL" id="KAG5179200.1"/>
    </source>
</evidence>
<evidence type="ECO:0000256" key="1">
    <source>
        <dbReference type="SAM" id="MobiDB-lite"/>
    </source>
</evidence>